<dbReference type="SUPFAM" id="SSF48371">
    <property type="entry name" value="ARM repeat"/>
    <property type="match status" value="1"/>
</dbReference>
<dbReference type="InterPro" id="IPR011989">
    <property type="entry name" value="ARM-like"/>
</dbReference>
<sequence length="486" mass="56029">MILFSKLASFHSIFHHEILMTFYKQINDNILHNDLLTQTEIPPYREDEVQENAKRSDKIIADEINIEIKEQLSLFIHEGASKIPSIIQTIIEMLETYPEVVKMNIHPDHLKKASSLIPTSLTCLPCLTFINKILSLFPDFLSYNEFIEISQDLFDSLSSLLQQSQNQSELLELSKNIIVQIIININYRDLFNQSKSMQSITTIIKSVIGNTEEDINLDLLFTSLEIFLHLTKFCPFPDNFTHFIYPLINISSYFDDKYSIVSMNCLSFLVCQFDVLPFIQNYENCETTFLEDLSSFLLVSQPVQKRIAAFKLLSAFSIYGDVIFSEMNKYHVLFEAKKSLSDKNDEIIAEALKFFSSWFKNAQVCRTKLFDQICGFDLASICQSSSYSIKVALIDLIFTLTDNAITSQLIKLINPAFLDFVVDSFDEFNLDLSLSMIRILLCIINKCSMDTNFILMMKNALIEVNYQNTAFQDQFEEIIALINRIV</sequence>
<dbReference type="GeneID" id="94835191"/>
<evidence type="ECO:0000313" key="1">
    <source>
        <dbReference type="EMBL" id="OHT11524.1"/>
    </source>
</evidence>
<dbReference type="RefSeq" id="XP_068364660.1">
    <property type="nucleotide sequence ID" value="XM_068500487.1"/>
</dbReference>
<dbReference type="EMBL" id="MLAK01000585">
    <property type="protein sequence ID" value="OHT11524.1"/>
    <property type="molecule type" value="Genomic_DNA"/>
</dbReference>
<dbReference type="Gene3D" id="1.25.10.10">
    <property type="entry name" value="Leucine-rich Repeat Variant"/>
    <property type="match status" value="1"/>
</dbReference>
<accession>A0A1J4KP02</accession>
<protein>
    <submittedName>
        <fullName evidence="1">Uncharacterized protein</fullName>
    </submittedName>
</protein>
<keyword evidence="2" id="KW-1185">Reference proteome</keyword>
<reference evidence="1" key="1">
    <citation type="submission" date="2016-10" db="EMBL/GenBank/DDBJ databases">
        <authorList>
            <person name="Benchimol M."/>
            <person name="Almeida L.G."/>
            <person name="Vasconcelos A.T."/>
            <person name="Perreira-Neves A."/>
            <person name="Rosa I.A."/>
            <person name="Tasca T."/>
            <person name="Bogo M.R."/>
            <person name="de Souza W."/>
        </authorList>
    </citation>
    <scope>NUCLEOTIDE SEQUENCE [LARGE SCALE GENOMIC DNA]</scope>
    <source>
        <strain evidence="1">K</strain>
    </source>
</reference>
<dbReference type="VEuPathDB" id="TrichDB:TRFO_18968"/>
<proteinExistence type="predicted"/>
<dbReference type="InterPro" id="IPR016024">
    <property type="entry name" value="ARM-type_fold"/>
</dbReference>
<gene>
    <name evidence="1" type="ORF">TRFO_18968</name>
</gene>
<organism evidence="1 2">
    <name type="scientific">Tritrichomonas foetus</name>
    <dbReference type="NCBI Taxonomy" id="1144522"/>
    <lineage>
        <taxon>Eukaryota</taxon>
        <taxon>Metamonada</taxon>
        <taxon>Parabasalia</taxon>
        <taxon>Tritrichomonadida</taxon>
        <taxon>Tritrichomonadidae</taxon>
        <taxon>Tritrichomonas</taxon>
    </lineage>
</organism>
<dbReference type="Proteomes" id="UP000179807">
    <property type="component" value="Unassembled WGS sequence"/>
</dbReference>
<comment type="caution">
    <text evidence="1">The sequence shown here is derived from an EMBL/GenBank/DDBJ whole genome shotgun (WGS) entry which is preliminary data.</text>
</comment>
<name>A0A1J4KP02_9EUKA</name>
<evidence type="ECO:0000313" key="2">
    <source>
        <dbReference type="Proteomes" id="UP000179807"/>
    </source>
</evidence>
<dbReference type="AlphaFoldDB" id="A0A1J4KP02"/>